<sequence length="431" mass="47482">MEGVSVAASIIGLTDAFHKAIMTKSLSRQETDQFHNIMTRLELAHTFYNEISRGQQSSSPLNSDSYGVESQFRTVLELLDFREHKSSFFKRNLGTQALALKDAEAAIDNLEFMINQLHRTSLQRQVSQLESTTQSMHKILLVMAELFEYPLEAASGEQGTERNTNIEAMRAKLHETLAANPWASQPRNDPFCFAFVVLPVSPDGGVEPARGQVKIDTGAEDNWISTRLLEMASVPFTPDASLGTFRGANGQPFKPLGRVSVTWYSENQARTQTSDFLIHDSAPFDAILGSGWVLEECLNVFHKPVLPLFRMTIGPDEINDLKKRQEATNASNDEVIALQRFEKRARRERERQEEAQSRALSRITSPTALTRKNSSESLSTFPSFATSKSTAGSSTPGIPAQGSATAGTEPQVPGDNSKGKEKEGSNAATVL</sequence>
<comment type="caution">
    <text evidence="2">The sequence shown here is derived from an EMBL/GenBank/DDBJ whole genome shotgun (WGS) entry which is preliminary data.</text>
</comment>
<dbReference type="InterPro" id="IPR021109">
    <property type="entry name" value="Peptidase_aspartic_dom_sf"/>
</dbReference>
<proteinExistence type="predicted"/>
<name>A0A8K0X1K7_9PEZI</name>
<dbReference type="AlphaFoldDB" id="A0A8K0X1K7"/>
<dbReference type="OrthoDB" id="5426765at2759"/>
<evidence type="ECO:0000313" key="2">
    <source>
        <dbReference type="EMBL" id="KAH7354351.1"/>
    </source>
</evidence>
<keyword evidence="3" id="KW-1185">Reference proteome</keyword>
<dbReference type="Proteomes" id="UP000813385">
    <property type="component" value="Unassembled WGS sequence"/>
</dbReference>
<accession>A0A8K0X1K7</accession>
<dbReference type="Gene3D" id="2.40.70.10">
    <property type="entry name" value="Acid Proteases"/>
    <property type="match status" value="1"/>
</dbReference>
<organism evidence="2 3">
    <name type="scientific">Plectosphaerella cucumerina</name>
    <dbReference type="NCBI Taxonomy" id="40658"/>
    <lineage>
        <taxon>Eukaryota</taxon>
        <taxon>Fungi</taxon>
        <taxon>Dikarya</taxon>
        <taxon>Ascomycota</taxon>
        <taxon>Pezizomycotina</taxon>
        <taxon>Sordariomycetes</taxon>
        <taxon>Hypocreomycetidae</taxon>
        <taxon>Glomerellales</taxon>
        <taxon>Plectosphaerellaceae</taxon>
        <taxon>Plectosphaerella</taxon>
    </lineage>
</organism>
<dbReference type="EMBL" id="JAGPXD010000005">
    <property type="protein sequence ID" value="KAH7354351.1"/>
    <property type="molecule type" value="Genomic_DNA"/>
</dbReference>
<feature type="compositionally biased region" description="Polar residues" evidence="1">
    <location>
        <begin position="362"/>
        <end position="408"/>
    </location>
</feature>
<evidence type="ECO:0000313" key="3">
    <source>
        <dbReference type="Proteomes" id="UP000813385"/>
    </source>
</evidence>
<feature type="compositionally biased region" description="Basic and acidic residues" evidence="1">
    <location>
        <begin position="346"/>
        <end position="356"/>
    </location>
</feature>
<protein>
    <submittedName>
        <fullName evidence="2">Uncharacterized protein</fullName>
    </submittedName>
</protein>
<gene>
    <name evidence="2" type="ORF">B0T11DRAFT_288487</name>
</gene>
<feature type="region of interest" description="Disordered" evidence="1">
    <location>
        <begin position="346"/>
        <end position="431"/>
    </location>
</feature>
<dbReference type="CDD" id="cd00303">
    <property type="entry name" value="retropepsin_like"/>
    <property type="match status" value="1"/>
</dbReference>
<reference evidence="2" key="1">
    <citation type="journal article" date="2021" name="Nat. Commun.">
        <title>Genetic determinants of endophytism in the Arabidopsis root mycobiome.</title>
        <authorList>
            <person name="Mesny F."/>
            <person name="Miyauchi S."/>
            <person name="Thiergart T."/>
            <person name="Pickel B."/>
            <person name="Atanasova L."/>
            <person name="Karlsson M."/>
            <person name="Huettel B."/>
            <person name="Barry K.W."/>
            <person name="Haridas S."/>
            <person name="Chen C."/>
            <person name="Bauer D."/>
            <person name="Andreopoulos W."/>
            <person name="Pangilinan J."/>
            <person name="LaButti K."/>
            <person name="Riley R."/>
            <person name="Lipzen A."/>
            <person name="Clum A."/>
            <person name="Drula E."/>
            <person name="Henrissat B."/>
            <person name="Kohler A."/>
            <person name="Grigoriev I.V."/>
            <person name="Martin F.M."/>
            <person name="Hacquard S."/>
        </authorList>
    </citation>
    <scope>NUCLEOTIDE SEQUENCE</scope>
    <source>
        <strain evidence="2">MPI-CAGE-AT-0016</strain>
    </source>
</reference>
<evidence type="ECO:0000256" key="1">
    <source>
        <dbReference type="SAM" id="MobiDB-lite"/>
    </source>
</evidence>